<dbReference type="EMBL" id="MN740942">
    <property type="protein sequence ID" value="QHU18903.1"/>
    <property type="molecule type" value="Genomic_DNA"/>
</dbReference>
<accession>A0A6C0KNP9</accession>
<dbReference type="GO" id="GO:0016747">
    <property type="term" value="F:acyltransferase activity, transferring groups other than amino-acyl groups"/>
    <property type="evidence" value="ECO:0007669"/>
    <property type="project" value="InterPro"/>
</dbReference>
<dbReference type="SUPFAM" id="SSF55729">
    <property type="entry name" value="Acyl-CoA N-acyltransferases (Nat)"/>
    <property type="match status" value="1"/>
</dbReference>
<dbReference type="CDD" id="cd04301">
    <property type="entry name" value="NAT_SF"/>
    <property type="match status" value="1"/>
</dbReference>
<sequence>MVFWKTYPLSTWIRTLFPSSPFHDVRFEKEPMESPTGYPAEQVDISYRTDIRMFLKAYFGNPPSTPILDIPETELLPKKDSLFFVKDSTRAIAGCIRYHFLGSFQDQSMYVVDCFCIHPSWRKRGVGDYLLTILHDFVNKNNIPYCLFLKEGPSLSILSFPIYSSRYVVRCLEIVQPSTHPHVHSLSIHQAHRAIDLFQECNPSLFIVRNRENMSNQIWKIYRRGMYTIIACIQDTYQWFVQDNEKKRMGWITCWIESPGIPSSVQEEASIAIADSVGESFDYLWTNEEWTGDSKQWMIDGYFHWYSYQWSTSIRIQNQYCIVH</sequence>
<evidence type="ECO:0000259" key="1">
    <source>
        <dbReference type="Pfam" id="PF00583"/>
    </source>
</evidence>
<dbReference type="InterPro" id="IPR000182">
    <property type="entry name" value="GNAT_dom"/>
</dbReference>
<dbReference type="AlphaFoldDB" id="A0A6C0KNP9"/>
<name>A0A6C0KNP9_9ZZZZ</name>
<dbReference type="Pfam" id="PF00583">
    <property type="entry name" value="Acetyltransf_1"/>
    <property type="match status" value="1"/>
</dbReference>
<feature type="domain" description="N-acetyltransferase" evidence="1">
    <location>
        <begin position="73"/>
        <end position="149"/>
    </location>
</feature>
<proteinExistence type="predicted"/>
<reference evidence="2" key="1">
    <citation type="journal article" date="2020" name="Nature">
        <title>Giant virus diversity and host interactions through global metagenomics.</title>
        <authorList>
            <person name="Schulz F."/>
            <person name="Roux S."/>
            <person name="Paez-Espino D."/>
            <person name="Jungbluth S."/>
            <person name="Walsh D.A."/>
            <person name="Denef V.J."/>
            <person name="McMahon K.D."/>
            <person name="Konstantinidis K.T."/>
            <person name="Eloe-Fadrosh E.A."/>
            <person name="Kyrpides N.C."/>
            <person name="Woyke T."/>
        </authorList>
    </citation>
    <scope>NUCLEOTIDE SEQUENCE</scope>
    <source>
        <strain evidence="2">GVMAG-S-3300013006-158</strain>
    </source>
</reference>
<evidence type="ECO:0000313" key="2">
    <source>
        <dbReference type="EMBL" id="QHU18903.1"/>
    </source>
</evidence>
<protein>
    <recommendedName>
        <fullName evidence="1">N-acetyltransferase domain-containing protein</fullName>
    </recommendedName>
</protein>
<dbReference type="InterPro" id="IPR016181">
    <property type="entry name" value="Acyl_CoA_acyltransferase"/>
</dbReference>
<organism evidence="2">
    <name type="scientific">viral metagenome</name>
    <dbReference type="NCBI Taxonomy" id="1070528"/>
    <lineage>
        <taxon>unclassified sequences</taxon>
        <taxon>metagenomes</taxon>
        <taxon>organismal metagenomes</taxon>
    </lineage>
</organism>
<dbReference type="Gene3D" id="3.40.630.30">
    <property type="match status" value="1"/>
</dbReference>